<protein>
    <submittedName>
        <fullName evidence="2">Uncharacterized protein</fullName>
    </submittedName>
</protein>
<evidence type="ECO:0000256" key="1">
    <source>
        <dbReference type="SAM" id="Phobius"/>
    </source>
</evidence>
<dbReference type="AlphaFoldDB" id="A0A0G0L8X5"/>
<dbReference type="STRING" id="1618570.UT08_C0019G0004"/>
<comment type="caution">
    <text evidence="2">The sequence shown here is derived from an EMBL/GenBank/DDBJ whole genome shotgun (WGS) entry which is preliminary data.</text>
</comment>
<evidence type="ECO:0000313" key="3">
    <source>
        <dbReference type="Proteomes" id="UP000034081"/>
    </source>
</evidence>
<keyword evidence="1" id="KW-0812">Transmembrane</keyword>
<keyword evidence="1" id="KW-1133">Transmembrane helix</keyword>
<name>A0A0G0L8X5_9BACT</name>
<gene>
    <name evidence="2" type="ORF">UT08_C0019G0004</name>
</gene>
<keyword evidence="1" id="KW-0472">Membrane</keyword>
<reference evidence="2 3" key="1">
    <citation type="journal article" date="2015" name="Nature">
        <title>rRNA introns, odd ribosomes, and small enigmatic genomes across a large radiation of phyla.</title>
        <authorList>
            <person name="Brown C.T."/>
            <person name="Hug L.A."/>
            <person name="Thomas B.C."/>
            <person name="Sharon I."/>
            <person name="Castelle C.J."/>
            <person name="Singh A."/>
            <person name="Wilkins M.J."/>
            <person name="Williams K.H."/>
            <person name="Banfield J.F."/>
        </authorList>
    </citation>
    <scope>NUCLEOTIDE SEQUENCE [LARGE SCALE GENOMIC DNA]</scope>
</reference>
<feature type="transmembrane region" description="Helical" evidence="1">
    <location>
        <begin position="79"/>
        <end position="97"/>
    </location>
</feature>
<organism evidence="2 3">
    <name type="scientific">Candidatus Woesebacteria bacterium GW2011_GWB1_38_8</name>
    <dbReference type="NCBI Taxonomy" id="1618570"/>
    <lineage>
        <taxon>Bacteria</taxon>
        <taxon>Candidatus Woeseibacteriota</taxon>
    </lineage>
</organism>
<sequence length="129" mass="14424">MSYKQSLAGYAGKSYKLSRFIANFNFANPDWDNLPNGFFYCKKDGLTKQEGHLLDAIVLAWYATQPEGRKFLSKKFTQTSSLLLISLISLIGLIRLISQNHSDFAKPVQAATTTVNQVIQSTMSAILKK</sequence>
<accession>A0A0G0L8X5</accession>
<evidence type="ECO:0000313" key="2">
    <source>
        <dbReference type="EMBL" id="KKQ84310.1"/>
    </source>
</evidence>
<proteinExistence type="predicted"/>
<dbReference type="Proteomes" id="UP000034081">
    <property type="component" value="Unassembled WGS sequence"/>
</dbReference>
<dbReference type="EMBL" id="LBVL01000019">
    <property type="protein sequence ID" value="KKQ84310.1"/>
    <property type="molecule type" value="Genomic_DNA"/>
</dbReference>